<gene>
    <name evidence="4" type="primary">Ccdc22</name>
    <name evidence="4" type="ORF">CINMEX_R15025</name>
</gene>
<feature type="coiled-coil region" evidence="2">
    <location>
        <begin position="18"/>
        <end position="52"/>
    </location>
</feature>
<feature type="non-terminal residue" evidence="4">
    <location>
        <position position="111"/>
    </location>
</feature>
<protein>
    <recommendedName>
        <fullName evidence="1">Coiled-coil domain-containing protein 22</fullName>
    </recommendedName>
</protein>
<dbReference type="GO" id="GO:0097602">
    <property type="term" value="F:cullin family protein binding"/>
    <property type="evidence" value="ECO:0007669"/>
    <property type="project" value="TreeGrafter"/>
</dbReference>
<feature type="domain" description="CCDC22 coiled-coil" evidence="3">
    <location>
        <begin position="14"/>
        <end position="111"/>
    </location>
</feature>
<proteinExistence type="predicted"/>
<keyword evidence="5" id="KW-1185">Reference proteome</keyword>
<comment type="caution">
    <text evidence="4">The sequence shown here is derived from an EMBL/GenBank/DDBJ whole genome shotgun (WGS) entry which is preliminary data.</text>
</comment>
<evidence type="ECO:0000259" key="3">
    <source>
        <dbReference type="Pfam" id="PF05667"/>
    </source>
</evidence>
<dbReference type="AlphaFoldDB" id="A0A7L2JGH8"/>
<accession>A0A7L2JGH8</accession>
<dbReference type="Proteomes" id="UP000590623">
    <property type="component" value="Unassembled WGS sequence"/>
</dbReference>
<sequence>LSPPQDPQDPGSCQASEEAALEETLARLEAEIEGCRGEIRAAQLSLTQAEAEVQQGRGALGGREDALRVKARAVELLPDAQNNMAKLQLVVESSSRRIVSLAGQWERHRGP</sequence>
<evidence type="ECO:0000256" key="2">
    <source>
        <dbReference type="SAM" id="Coils"/>
    </source>
</evidence>
<dbReference type="PANTHER" id="PTHR15668">
    <property type="entry name" value="JM1 PROTEIN"/>
    <property type="match status" value="1"/>
</dbReference>
<dbReference type="InterPro" id="IPR008530">
    <property type="entry name" value="CCDC22"/>
</dbReference>
<dbReference type="GO" id="GO:2000060">
    <property type="term" value="P:positive regulation of ubiquitin-dependent protein catabolic process"/>
    <property type="evidence" value="ECO:0007669"/>
    <property type="project" value="TreeGrafter"/>
</dbReference>
<reference evidence="4 5" key="1">
    <citation type="submission" date="2019-09" db="EMBL/GenBank/DDBJ databases">
        <title>Bird 10,000 Genomes (B10K) Project - Family phase.</title>
        <authorList>
            <person name="Zhang G."/>
        </authorList>
    </citation>
    <scope>NUCLEOTIDE SEQUENCE [LARGE SCALE GENOMIC DNA]</scope>
    <source>
        <strain evidence="4">B10K-DU-001-77</strain>
        <tissue evidence="4">Muscle</tissue>
    </source>
</reference>
<keyword evidence="2" id="KW-0175">Coiled coil</keyword>
<dbReference type="Pfam" id="PF05667">
    <property type="entry name" value="CCDC22_CC"/>
    <property type="match status" value="1"/>
</dbReference>
<evidence type="ECO:0000256" key="1">
    <source>
        <dbReference type="ARBA" id="ARBA00016694"/>
    </source>
</evidence>
<dbReference type="InterPro" id="IPR048348">
    <property type="entry name" value="CCDC22_CC"/>
</dbReference>
<dbReference type="OrthoDB" id="10266736at2759"/>
<feature type="non-terminal residue" evidence="4">
    <location>
        <position position="1"/>
    </location>
</feature>
<evidence type="ECO:0000313" key="4">
    <source>
        <dbReference type="EMBL" id="NXR22167.1"/>
    </source>
</evidence>
<name>A0A7L2JGH8_CINMU</name>
<dbReference type="EMBL" id="VWYM01012444">
    <property type="protein sequence ID" value="NXR22167.1"/>
    <property type="molecule type" value="Genomic_DNA"/>
</dbReference>
<dbReference type="PANTHER" id="PTHR15668:SF4">
    <property type="entry name" value="COILED-COIL DOMAIN-CONTAINING PROTEIN 22"/>
    <property type="match status" value="1"/>
</dbReference>
<evidence type="ECO:0000313" key="5">
    <source>
        <dbReference type="Proteomes" id="UP000590623"/>
    </source>
</evidence>
<organism evidence="4 5">
    <name type="scientific">Cinclus mexicanus</name>
    <name type="common">American dipper</name>
    <dbReference type="NCBI Taxonomy" id="161649"/>
    <lineage>
        <taxon>Eukaryota</taxon>
        <taxon>Metazoa</taxon>
        <taxon>Chordata</taxon>
        <taxon>Craniata</taxon>
        <taxon>Vertebrata</taxon>
        <taxon>Euteleostomi</taxon>
        <taxon>Archelosauria</taxon>
        <taxon>Archosauria</taxon>
        <taxon>Dinosauria</taxon>
        <taxon>Saurischia</taxon>
        <taxon>Theropoda</taxon>
        <taxon>Coelurosauria</taxon>
        <taxon>Aves</taxon>
        <taxon>Neognathae</taxon>
        <taxon>Neoaves</taxon>
        <taxon>Telluraves</taxon>
        <taxon>Australaves</taxon>
        <taxon>Passeriformes</taxon>
        <taxon>Cinclidae</taxon>
        <taxon>Cinclus</taxon>
    </lineage>
</organism>